<feature type="domain" description="Acyltransferase 3" evidence="3">
    <location>
        <begin position="61"/>
        <end position="421"/>
    </location>
</feature>
<feature type="compositionally biased region" description="Gly residues" evidence="1">
    <location>
        <begin position="1"/>
        <end position="10"/>
    </location>
</feature>
<evidence type="ECO:0000256" key="1">
    <source>
        <dbReference type="SAM" id="MobiDB-lite"/>
    </source>
</evidence>
<evidence type="ECO:0000313" key="4">
    <source>
        <dbReference type="EMBL" id="KAF2157416.1"/>
    </source>
</evidence>
<accession>A0A9P4J9N9</accession>
<dbReference type="InterPro" id="IPR050879">
    <property type="entry name" value="Acyltransferase_3"/>
</dbReference>
<dbReference type="OrthoDB" id="5819582at2759"/>
<reference evidence="4" key="1">
    <citation type="journal article" date="2020" name="Stud. Mycol.">
        <title>101 Dothideomycetes genomes: a test case for predicting lifestyles and emergence of pathogens.</title>
        <authorList>
            <person name="Haridas S."/>
            <person name="Albert R."/>
            <person name="Binder M."/>
            <person name="Bloem J."/>
            <person name="Labutti K."/>
            <person name="Salamov A."/>
            <person name="Andreopoulos B."/>
            <person name="Baker S."/>
            <person name="Barry K."/>
            <person name="Bills G."/>
            <person name="Bluhm B."/>
            <person name="Cannon C."/>
            <person name="Castanera R."/>
            <person name="Culley D."/>
            <person name="Daum C."/>
            <person name="Ezra D."/>
            <person name="Gonzalez J."/>
            <person name="Henrissat B."/>
            <person name="Kuo A."/>
            <person name="Liang C."/>
            <person name="Lipzen A."/>
            <person name="Lutzoni F."/>
            <person name="Magnuson J."/>
            <person name="Mondo S."/>
            <person name="Nolan M."/>
            <person name="Ohm R."/>
            <person name="Pangilinan J."/>
            <person name="Park H.-J."/>
            <person name="Ramirez L."/>
            <person name="Alfaro M."/>
            <person name="Sun H."/>
            <person name="Tritt A."/>
            <person name="Yoshinaga Y."/>
            <person name="Zwiers L.-H."/>
            <person name="Turgeon B."/>
            <person name="Goodwin S."/>
            <person name="Spatafora J."/>
            <person name="Crous P."/>
            <person name="Grigoriev I."/>
        </authorList>
    </citation>
    <scope>NUCLEOTIDE SEQUENCE</scope>
    <source>
        <strain evidence="4">CBS 260.36</strain>
    </source>
</reference>
<evidence type="ECO:0000259" key="3">
    <source>
        <dbReference type="Pfam" id="PF01757"/>
    </source>
</evidence>
<sequence length="494" mass="56710">MPSSEGGGGILELEKGSGSESSDRGSGAAIYLDTALWAVQQLRPTFLTKSSSRPQRLRRTAYLDGIRGFAALMVYWVHHELWAHEALDAERRIQSSWGYRGEHWFVTFPFIRTFFSGSHLAVGIFFILSGYVLSTKPLALVYSGDHAELAAALASGIFRRWFRLYLPIIFVTFLIISCYHWTGILVAYVPESSWRDEFWKWYMELKTYTFLYGQPKVPWFTYHPHTWTIPVEFKGSIFVWINILALSRSTRKARLACIGFMMFYCMYIVDGAYYTLFLTGLLLCDLDLHDSPEYWPDWMNALSPYSTGIAHVLLVIGLWLGGCPAWISEIDYLRQNPGWVRLAALKPKAVYDYKWFFLFWAALCIVLAIQRIGYLKRFFETRFCMYLGRISYMLYLVHGPILWTLGDRVYAATGWSREAHALVLPRWANRFPLPKWGPFGLEVGFLLPQLVLLPITFWVADLGTTFIDGPAIKLGTWLYKSTLAAPSKQAGPPK</sequence>
<keyword evidence="2" id="KW-0812">Transmembrane</keyword>
<feature type="transmembrane region" description="Helical" evidence="2">
    <location>
        <begin position="110"/>
        <end position="133"/>
    </location>
</feature>
<protein>
    <recommendedName>
        <fullName evidence="3">Acyltransferase 3 domain-containing protein</fullName>
    </recommendedName>
</protein>
<feature type="transmembrane region" description="Helical" evidence="2">
    <location>
        <begin position="258"/>
        <end position="283"/>
    </location>
</feature>
<proteinExistence type="predicted"/>
<keyword evidence="2" id="KW-1133">Transmembrane helix</keyword>
<feature type="transmembrane region" description="Helical" evidence="2">
    <location>
        <begin position="303"/>
        <end position="327"/>
    </location>
</feature>
<feature type="region of interest" description="Disordered" evidence="1">
    <location>
        <begin position="1"/>
        <end position="24"/>
    </location>
</feature>
<dbReference type="PANTHER" id="PTHR23028">
    <property type="entry name" value="ACETYLTRANSFERASE"/>
    <property type="match status" value="1"/>
</dbReference>
<feature type="compositionally biased region" description="Basic and acidic residues" evidence="1">
    <location>
        <begin position="12"/>
        <end position="23"/>
    </location>
</feature>
<name>A0A9P4J9N9_9PEZI</name>
<dbReference type="PANTHER" id="PTHR23028:SF125">
    <property type="entry name" value="ACYLTRANSFERASE"/>
    <property type="match status" value="1"/>
</dbReference>
<dbReference type="Pfam" id="PF01757">
    <property type="entry name" value="Acyl_transf_3"/>
    <property type="match status" value="1"/>
</dbReference>
<dbReference type="EMBL" id="ML996081">
    <property type="protein sequence ID" value="KAF2157416.1"/>
    <property type="molecule type" value="Genomic_DNA"/>
</dbReference>
<evidence type="ECO:0000313" key="5">
    <source>
        <dbReference type="Proteomes" id="UP000799439"/>
    </source>
</evidence>
<dbReference type="GO" id="GO:0016747">
    <property type="term" value="F:acyltransferase activity, transferring groups other than amino-acyl groups"/>
    <property type="evidence" value="ECO:0007669"/>
    <property type="project" value="InterPro"/>
</dbReference>
<comment type="caution">
    <text evidence="4">The sequence shown here is derived from an EMBL/GenBank/DDBJ whole genome shotgun (WGS) entry which is preliminary data.</text>
</comment>
<dbReference type="AlphaFoldDB" id="A0A9P4J9N9"/>
<feature type="transmembrane region" description="Helical" evidence="2">
    <location>
        <begin position="164"/>
        <end position="189"/>
    </location>
</feature>
<feature type="transmembrane region" description="Helical" evidence="2">
    <location>
        <begin position="355"/>
        <end position="374"/>
    </location>
</feature>
<dbReference type="InterPro" id="IPR002656">
    <property type="entry name" value="Acyl_transf_3_dom"/>
</dbReference>
<gene>
    <name evidence="4" type="ORF">K461DRAFT_218644</name>
</gene>
<organism evidence="4 5">
    <name type="scientific">Myriangium duriaei CBS 260.36</name>
    <dbReference type="NCBI Taxonomy" id="1168546"/>
    <lineage>
        <taxon>Eukaryota</taxon>
        <taxon>Fungi</taxon>
        <taxon>Dikarya</taxon>
        <taxon>Ascomycota</taxon>
        <taxon>Pezizomycotina</taxon>
        <taxon>Dothideomycetes</taxon>
        <taxon>Dothideomycetidae</taxon>
        <taxon>Myriangiales</taxon>
        <taxon>Myriangiaceae</taxon>
        <taxon>Myriangium</taxon>
    </lineage>
</organism>
<keyword evidence="5" id="KW-1185">Reference proteome</keyword>
<keyword evidence="2" id="KW-0472">Membrane</keyword>
<feature type="transmembrane region" description="Helical" evidence="2">
    <location>
        <begin position="227"/>
        <end position="246"/>
    </location>
</feature>
<dbReference type="Proteomes" id="UP000799439">
    <property type="component" value="Unassembled WGS sequence"/>
</dbReference>
<evidence type="ECO:0000256" key="2">
    <source>
        <dbReference type="SAM" id="Phobius"/>
    </source>
</evidence>